<name>A0AB34QX66_BACPU</name>
<reference evidence="1 2" key="1">
    <citation type="submission" date="2014-12" db="EMBL/GenBank/DDBJ databases">
        <title>Draft Genome Sequences of Five Spore-Forming Food Isolates of Bacillus pumilus.</title>
        <authorList>
            <person name="de Jong A."/>
            <person name="van Heel A.J."/>
            <person name="Montalban-Lopez M."/>
            <person name="Krawczyk A.O."/>
            <person name="Berendsen E.M."/>
            <person name="Wells-Bennik M."/>
            <person name="Kuipers O.P."/>
        </authorList>
    </citation>
    <scope>NUCLEOTIDE SEQUENCE [LARGE SCALE GENOMIC DNA]</scope>
    <source>
        <strain evidence="1 2">B4127</strain>
    </source>
</reference>
<evidence type="ECO:0000313" key="1">
    <source>
        <dbReference type="EMBL" id="KIL19908.1"/>
    </source>
</evidence>
<gene>
    <name evidence="1" type="ORF">B4127_3772</name>
</gene>
<protein>
    <submittedName>
        <fullName evidence="1">Uncharacterized protein</fullName>
    </submittedName>
</protein>
<dbReference type="EMBL" id="JXCL01000014">
    <property type="protein sequence ID" value="KIL19908.1"/>
    <property type="molecule type" value="Genomic_DNA"/>
</dbReference>
<comment type="caution">
    <text evidence="1">The sequence shown here is derived from an EMBL/GenBank/DDBJ whole genome shotgun (WGS) entry which is preliminary data.</text>
</comment>
<evidence type="ECO:0000313" key="2">
    <source>
        <dbReference type="Proteomes" id="UP000031978"/>
    </source>
</evidence>
<dbReference type="Proteomes" id="UP000031978">
    <property type="component" value="Unassembled WGS sequence"/>
</dbReference>
<dbReference type="AlphaFoldDB" id="A0AB34QX66"/>
<organism evidence="1 2">
    <name type="scientific">Bacillus pumilus</name>
    <name type="common">Bacillus mesentericus</name>
    <dbReference type="NCBI Taxonomy" id="1408"/>
    <lineage>
        <taxon>Bacteria</taxon>
        <taxon>Bacillati</taxon>
        <taxon>Bacillota</taxon>
        <taxon>Bacilli</taxon>
        <taxon>Bacillales</taxon>
        <taxon>Bacillaceae</taxon>
        <taxon>Bacillus</taxon>
    </lineage>
</organism>
<sequence>MGSLKRVRKDTFIYAPFHLFERELSYFSRDLGIHSKKDEAVHV</sequence>
<proteinExistence type="predicted"/>
<accession>A0AB34QX66</accession>